<feature type="compositionally biased region" description="Basic residues" evidence="1">
    <location>
        <begin position="1"/>
        <end position="13"/>
    </location>
</feature>
<proteinExistence type="predicted"/>
<sequence>MPRKKAPATKPGRKTAGGGKKAAAKTAKSSS</sequence>
<name>A0A8S5S9N0_9CAUD</name>
<accession>A0A8S5S9N0</accession>
<evidence type="ECO:0000256" key="1">
    <source>
        <dbReference type="SAM" id="MobiDB-lite"/>
    </source>
</evidence>
<feature type="region of interest" description="Disordered" evidence="1">
    <location>
        <begin position="1"/>
        <end position="31"/>
    </location>
</feature>
<organism evidence="2">
    <name type="scientific">Myoviridae sp. ctByu2</name>
    <dbReference type="NCBI Taxonomy" id="2827668"/>
    <lineage>
        <taxon>Viruses</taxon>
        <taxon>Duplodnaviria</taxon>
        <taxon>Heunggongvirae</taxon>
        <taxon>Uroviricota</taxon>
        <taxon>Caudoviricetes</taxon>
    </lineage>
</organism>
<reference evidence="2" key="1">
    <citation type="journal article" date="2021" name="Proc. Natl. Acad. Sci. U.S.A.">
        <title>A Catalog of Tens of Thousands of Viruses from Human Metagenomes Reveals Hidden Associations with Chronic Diseases.</title>
        <authorList>
            <person name="Tisza M.J."/>
            <person name="Buck C.B."/>
        </authorList>
    </citation>
    <scope>NUCLEOTIDE SEQUENCE</scope>
    <source>
        <strain evidence="2">CtByu2</strain>
    </source>
</reference>
<evidence type="ECO:0000313" key="2">
    <source>
        <dbReference type="EMBL" id="DAF47638.1"/>
    </source>
</evidence>
<protein>
    <submittedName>
        <fullName evidence="2">Uncharacterized protein</fullName>
    </submittedName>
</protein>
<dbReference type="EMBL" id="BK032557">
    <property type="protein sequence ID" value="DAF47638.1"/>
    <property type="molecule type" value="Genomic_DNA"/>
</dbReference>